<evidence type="ECO:0000256" key="5">
    <source>
        <dbReference type="ARBA" id="ARBA00022692"/>
    </source>
</evidence>
<keyword evidence="3" id="KW-0444">Lipid biosynthesis</keyword>
<keyword evidence="5 13" id="KW-0812">Transmembrane</keyword>
<keyword evidence="10" id="KW-0594">Phospholipid biosynthesis</keyword>
<reference evidence="15 16" key="1">
    <citation type="submission" date="2016-03" db="EMBL/GenBank/DDBJ databases">
        <authorList>
            <person name="Bojesen A.M."/>
            <person name="Planet P."/>
            <person name="Hansen M.J."/>
        </authorList>
    </citation>
    <scope>NUCLEOTIDE SEQUENCE [LARGE SCALE GENOMIC DNA]</scope>
    <source>
        <strain evidence="15 16">B 234/94</strain>
    </source>
</reference>
<dbReference type="AlphaFoldDB" id="A0A6G8JHB4"/>
<dbReference type="PANTHER" id="PTHR21248">
    <property type="entry name" value="CARDIOLIPIN SYNTHASE"/>
    <property type="match status" value="1"/>
</dbReference>
<dbReference type="InterPro" id="IPR025202">
    <property type="entry name" value="PLD-like_dom"/>
</dbReference>
<dbReference type="NCBIfam" id="TIGR04265">
    <property type="entry name" value="bac_cardiolipin"/>
    <property type="match status" value="1"/>
</dbReference>
<evidence type="ECO:0000256" key="4">
    <source>
        <dbReference type="ARBA" id="ARBA00022679"/>
    </source>
</evidence>
<evidence type="ECO:0000256" key="1">
    <source>
        <dbReference type="ARBA" id="ARBA00004651"/>
    </source>
</evidence>
<dbReference type="Proteomes" id="UP000501366">
    <property type="component" value="Chromosome"/>
</dbReference>
<accession>A0A6G8JHB4</accession>
<dbReference type="InterPro" id="IPR027379">
    <property type="entry name" value="CLS_N"/>
</dbReference>
<evidence type="ECO:0000313" key="16">
    <source>
        <dbReference type="Proteomes" id="UP000501366"/>
    </source>
</evidence>
<proteinExistence type="predicted"/>
<dbReference type="Gene3D" id="3.30.870.10">
    <property type="entry name" value="Endonuclease Chain A"/>
    <property type="match status" value="2"/>
</dbReference>
<comment type="subcellular location">
    <subcellularLocation>
        <location evidence="1">Cell membrane</location>
        <topology evidence="1">Multi-pass membrane protein</topology>
    </subcellularLocation>
</comment>
<dbReference type="RefSeq" id="WP_165888720.1">
    <property type="nucleotide sequence ID" value="NZ_CP015030.1"/>
</dbReference>
<evidence type="ECO:0000256" key="11">
    <source>
        <dbReference type="ARBA" id="ARBA00023264"/>
    </source>
</evidence>
<evidence type="ECO:0000256" key="2">
    <source>
        <dbReference type="ARBA" id="ARBA00022475"/>
    </source>
</evidence>
<dbReference type="GO" id="GO:0005886">
    <property type="term" value="C:plasma membrane"/>
    <property type="evidence" value="ECO:0007669"/>
    <property type="project" value="UniProtKB-SubCell"/>
</dbReference>
<feature type="domain" description="PLD phosphodiesterase" evidence="14">
    <location>
        <begin position="219"/>
        <end position="246"/>
    </location>
</feature>
<gene>
    <name evidence="15" type="ORF">A4G16_03480</name>
</gene>
<dbReference type="Pfam" id="PF13396">
    <property type="entry name" value="PLDc_N"/>
    <property type="match status" value="1"/>
</dbReference>
<dbReference type="SUPFAM" id="SSF56024">
    <property type="entry name" value="Phospholipase D/nuclease"/>
    <property type="match status" value="2"/>
</dbReference>
<dbReference type="SMART" id="SM00155">
    <property type="entry name" value="PLDc"/>
    <property type="match status" value="2"/>
</dbReference>
<feature type="transmembrane region" description="Helical" evidence="13">
    <location>
        <begin position="36"/>
        <end position="57"/>
    </location>
</feature>
<evidence type="ECO:0000256" key="10">
    <source>
        <dbReference type="ARBA" id="ARBA00023209"/>
    </source>
</evidence>
<dbReference type="GO" id="GO:0008808">
    <property type="term" value="F:cardiolipin synthase activity"/>
    <property type="evidence" value="ECO:0007669"/>
    <property type="project" value="UniProtKB-UniRule"/>
</dbReference>
<feature type="domain" description="PLD phosphodiesterase" evidence="14">
    <location>
        <begin position="406"/>
        <end position="433"/>
    </location>
</feature>
<evidence type="ECO:0000256" key="7">
    <source>
        <dbReference type="ARBA" id="ARBA00022989"/>
    </source>
</evidence>
<organism evidence="15 16">
    <name type="scientific">Mannheimia granulomatis</name>
    <dbReference type="NCBI Taxonomy" id="85402"/>
    <lineage>
        <taxon>Bacteria</taxon>
        <taxon>Pseudomonadati</taxon>
        <taxon>Pseudomonadota</taxon>
        <taxon>Gammaproteobacteria</taxon>
        <taxon>Pasteurellales</taxon>
        <taxon>Pasteurellaceae</taxon>
        <taxon>Mannheimia</taxon>
    </lineage>
</organism>
<evidence type="ECO:0000259" key="14">
    <source>
        <dbReference type="PROSITE" id="PS50035"/>
    </source>
</evidence>
<evidence type="ECO:0000256" key="13">
    <source>
        <dbReference type="SAM" id="Phobius"/>
    </source>
</evidence>
<keyword evidence="9 13" id="KW-0472">Membrane</keyword>
<dbReference type="InterPro" id="IPR001736">
    <property type="entry name" value="PLipase_D/transphosphatidylase"/>
</dbReference>
<dbReference type="InterPro" id="IPR022924">
    <property type="entry name" value="Cardiolipin_synthase"/>
</dbReference>
<dbReference type="EC" id="2.7.8.-" evidence="12"/>
<dbReference type="Pfam" id="PF13091">
    <property type="entry name" value="PLDc_2"/>
    <property type="match status" value="2"/>
</dbReference>
<keyword evidence="7 13" id="KW-1133">Transmembrane helix</keyword>
<dbReference type="GO" id="GO:0032049">
    <property type="term" value="P:cardiolipin biosynthetic process"/>
    <property type="evidence" value="ECO:0007669"/>
    <property type="project" value="UniProtKB-UniRule"/>
</dbReference>
<evidence type="ECO:0000256" key="9">
    <source>
        <dbReference type="ARBA" id="ARBA00023136"/>
    </source>
</evidence>
<evidence type="ECO:0000256" key="3">
    <source>
        <dbReference type="ARBA" id="ARBA00022516"/>
    </source>
</evidence>
<sequence length="493" mass="56458">MLFSITWHEVLLLINFLIVLACAVRVLYTQRNIGTVFAWLIILFAFPMVGIITYLLIGEARVGKKRLARTADMKQFYDEFAEKYMSDEQLNATKNIPSTFQGIERMAQQTTSFGANVHNDMQLLTTTDDIIYSMIDDIQQAKSSCLLAFYIIDPQGKINELLHAVKDAAERGVHCVILADDLGSSRFFRSEWKTKLEQAGVFIQNSLPVGLFQTFYSRNDLRNHRKILIVDYHIGYTGSFNLVDPILFKQDAGIGEWVDVMMRCIGPVVLEMTAVLYADIAVESEDNLQRVKTYLKQKYEKNQQLITKSEGNITVQVIPSAPEQEDSIIYETILCAIHLATKRIVITTPYFVPNEPLLTALTTAARRGVDVTLILPEKNDSNMVRYASQAYFRMLLKHNVKIAQFKGGLLHAKTLVIDDNFSLFGTVNMDMRSFFLNLEISLAIYNQEMTQKIAALQQQYLQQSEYIDETRWLYRSKWWGLVENTIRLMSPLL</sequence>
<dbReference type="EMBL" id="CP015030">
    <property type="protein sequence ID" value="QIM66501.1"/>
    <property type="molecule type" value="Genomic_DNA"/>
</dbReference>
<feature type="transmembrane region" description="Helical" evidence="13">
    <location>
        <begin position="12"/>
        <end position="30"/>
    </location>
</feature>
<dbReference type="PROSITE" id="PS50035">
    <property type="entry name" value="PLD"/>
    <property type="match status" value="2"/>
</dbReference>
<evidence type="ECO:0000313" key="15">
    <source>
        <dbReference type="EMBL" id="QIM66501.1"/>
    </source>
</evidence>
<protein>
    <recommendedName>
        <fullName evidence="12">Cardiolipin synthase</fullName>
        <ecNumber evidence="12">2.7.8.-</ecNumber>
    </recommendedName>
</protein>
<keyword evidence="8" id="KW-0443">Lipid metabolism</keyword>
<evidence type="ECO:0000256" key="12">
    <source>
        <dbReference type="NCBIfam" id="TIGR04265"/>
    </source>
</evidence>
<name>A0A6G8JHB4_9PAST</name>
<dbReference type="PANTHER" id="PTHR21248:SF22">
    <property type="entry name" value="PHOSPHOLIPASE D"/>
    <property type="match status" value="1"/>
</dbReference>
<evidence type="ECO:0000256" key="6">
    <source>
        <dbReference type="ARBA" id="ARBA00022737"/>
    </source>
</evidence>
<keyword evidence="2" id="KW-1003">Cell membrane</keyword>
<keyword evidence="4" id="KW-0808">Transferase</keyword>
<keyword evidence="6" id="KW-0677">Repeat</keyword>
<dbReference type="KEGG" id="mgra:A4G16_03480"/>
<evidence type="ECO:0000256" key="8">
    <source>
        <dbReference type="ARBA" id="ARBA00023098"/>
    </source>
</evidence>
<keyword evidence="11" id="KW-1208">Phospholipid metabolism</keyword>